<evidence type="ECO:0000313" key="3">
    <source>
        <dbReference type="EMBL" id="CAB3653963.1"/>
    </source>
</evidence>
<dbReference type="Pfam" id="PF16220">
    <property type="entry name" value="DUF4880"/>
    <property type="match status" value="1"/>
</dbReference>
<dbReference type="AlphaFoldDB" id="A0A6S6Z0G8"/>
<proteinExistence type="predicted"/>
<dbReference type="InterPro" id="IPR006860">
    <property type="entry name" value="FecR"/>
</dbReference>
<evidence type="ECO:0000313" key="4">
    <source>
        <dbReference type="Proteomes" id="UP000494108"/>
    </source>
</evidence>
<organism evidence="3 4">
    <name type="scientific">Achromobacter pestifer</name>
    <dbReference type="NCBI Taxonomy" id="1353889"/>
    <lineage>
        <taxon>Bacteria</taxon>
        <taxon>Pseudomonadati</taxon>
        <taxon>Pseudomonadota</taxon>
        <taxon>Betaproteobacteria</taxon>
        <taxon>Burkholderiales</taxon>
        <taxon>Alcaligenaceae</taxon>
        <taxon>Achromobacter</taxon>
    </lineage>
</organism>
<dbReference type="InterPro" id="IPR032623">
    <property type="entry name" value="FecR_N"/>
</dbReference>
<sequence>MFGDDGMSQERIDPGLVQEAATWMMRLSDEGASESDWEAWRQWTSQSPQHEQLRQLAQTLTERLQRVPPSMGWTALNAPRAARRRAALKAASVLLVAGPATWLALRLPWHEWNADYETGTGSRRVVELADGSRITLDTASSVNISFTESRRLVELVSGRIFVATAVDPAARPFMVSTRQGLVRAIGTRFDVRQNALDSQVAVTQGAVEITAADAGASPVTLQAGQQARFTRTTVEPPTAANELEFLWVQGRIQVENVALGDLIRELARYRPGVLRCDPLVATLRVSGRYDLDDTDLALRLLASSLPIRISRLSSYWVTVGPKSD</sequence>
<feature type="domain" description="FecR protein" evidence="1">
    <location>
        <begin position="115"/>
        <end position="208"/>
    </location>
</feature>
<dbReference type="PANTHER" id="PTHR30273:SF2">
    <property type="entry name" value="PROTEIN FECR"/>
    <property type="match status" value="1"/>
</dbReference>
<reference evidence="3 4" key="1">
    <citation type="submission" date="2020-04" db="EMBL/GenBank/DDBJ databases">
        <authorList>
            <person name="De Canck E."/>
        </authorList>
    </citation>
    <scope>NUCLEOTIDE SEQUENCE [LARGE SCALE GENOMIC DNA]</scope>
    <source>
        <strain evidence="3 4">LMG 3431</strain>
    </source>
</reference>
<dbReference type="Gene3D" id="2.60.120.1440">
    <property type="match status" value="1"/>
</dbReference>
<dbReference type="PIRSF" id="PIRSF018266">
    <property type="entry name" value="FecR"/>
    <property type="match status" value="1"/>
</dbReference>
<name>A0A6S6Z0G8_9BURK</name>
<protein>
    <submittedName>
        <fullName evidence="3">Protein FecR</fullName>
    </submittedName>
</protein>
<accession>A0A6S6Z0G8</accession>
<evidence type="ECO:0000259" key="1">
    <source>
        <dbReference type="Pfam" id="PF04773"/>
    </source>
</evidence>
<dbReference type="InterPro" id="IPR012373">
    <property type="entry name" value="Ferrdict_sens_TM"/>
</dbReference>
<evidence type="ECO:0000259" key="2">
    <source>
        <dbReference type="Pfam" id="PF16220"/>
    </source>
</evidence>
<dbReference type="Proteomes" id="UP000494108">
    <property type="component" value="Unassembled WGS sequence"/>
</dbReference>
<gene>
    <name evidence="3" type="primary">fecR_9</name>
    <name evidence="3" type="ORF">LMG3431_03000</name>
</gene>
<dbReference type="Pfam" id="PF04773">
    <property type="entry name" value="FecR"/>
    <property type="match status" value="1"/>
</dbReference>
<keyword evidence="4" id="KW-1185">Reference proteome</keyword>
<dbReference type="EMBL" id="CADIJX010000003">
    <property type="protein sequence ID" value="CAB3653963.1"/>
    <property type="molecule type" value="Genomic_DNA"/>
</dbReference>
<dbReference type="PANTHER" id="PTHR30273">
    <property type="entry name" value="PERIPLASMIC SIGNAL SENSOR AND SIGMA FACTOR ACTIVATOR FECR-RELATED"/>
    <property type="match status" value="1"/>
</dbReference>
<feature type="domain" description="FecR N-terminal" evidence="2">
    <location>
        <begin position="18"/>
        <end position="52"/>
    </location>
</feature>
<dbReference type="GO" id="GO:0016989">
    <property type="term" value="F:sigma factor antagonist activity"/>
    <property type="evidence" value="ECO:0007669"/>
    <property type="project" value="TreeGrafter"/>
</dbReference>